<reference evidence="1" key="1">
    <citation type="submission" date="2020-08" db="EMBL/GenBank/DDBJ databases">
        <title>Multicomponent nature underlies the extraordinary mechanical properties of spider dragline silk.</title>
        <authorList>
            <person name="Kono N."/>
            <person name="Nakamura H."/>
            <person name="Mori M."/>
            <person name="Yoshida Y."/>
            <person name="Ohtoshi R."/>
            <person name="Malay A.D."/>
            <person name="Moran D.A.P."/>
            <person name="Tomita M."/>
            <person name="Numata K."/>
            <person name="Arakawa K."/>
        </authorList>
    </citation>
    <scope>NUCLEOTIDE SEQUENCE</scope>
</reference>
<keyword evidence="2" id="KW-1185">Reference proteome</keyword>
<organism evidence="1 2">
    <name type="scientific">Trichonephila inaurata madagascariensis</name>
    <dbReference type="NCBI Taxonomy" id="2747483"/>
    <lineage>
        <taxon>Eukaryota</taxon>
        <taxon>Metazoa</taxon>
        <taxon>Ecdysozoa</taxon>
        <taxon>Arthropoda</taxon>
        <taxon>Chelicerata</taxon>
        <taxon>Arachnida</taxon>
        <taxon>Araneae</taxon>
        <taxon>Araneomorphae</taxon>
        <taxon>Entelegynae</taxon>
        <taxon>Araneoidea</taxon>
        <taxon>Nephilidae</taxon>
        <taxon>Trichonephila</taxon>
        <taxon>Trichonephila inaurata</taxon>
    </lineage>
</organism>
<dbReference type="AlphaFoldDB" id="A0A8X6Y355"/>
<protein>
    <submittedName>
        <fullName evidence="1">Uncharacterized protein</fullName>
    </submittedName>
</protein>
<evidence type="ECO:0000313" key="2">
    <source>
        <dbReference type="Proteomes" id="UP000886998"/>
    </source>
</evidence>
<sequence>MICCISFFTINLVPLHNLGASKFRISIIGALTFRIKLWASKSGVWIEFKNLMGYCTASSSLRMQSMDLHLDYFWLEKARVRLEWNETYLNPLPM</sequence>
<proteinExistence type="predicted"/>
<comment type="caution">
    <text evidence="1">The sequence shown here is derived from an EMBL/GenBank/DDBJ whole genome shotgun (WGS) entry which is preliminary data.</text>
</comment>
<name>A0A8X6Y355_9ARAC</name>
<dbReference type="EMBL" id="BMAV01015308">
    <property type="protein sequence ID" value="GFY64557.1"/>
    <property type="molecule type" value="Genomic_DNA"/>
</dbReference>
<dbReference type="OrthoDB" id="127414at2759"/>
<accession>A0A8X6Y355</accession>
<evidence type="ECO:0000313" key="1">
    <source>
        <dbReference type="EMBL" id="GFY64557.1"/>
    </source>
</evidence>
<gene>
    <name evidence="1" type="ORF">TNIN_210711</name>
</gene>
<dbReference type="Proteomes" id="UP000886998">
    <property type="component" value="Unassembled WGS sequence"/>
</dbReference>